<dbReference type="InterPro" id="IPR000760">
    <property type="entry name" value="Inositol_monophosphatase-like"/>
</dbReference>
<dbReference type="PANTHER" id="PTHR20854">
    <property type="entry name" value="INOSITOL MONOPHOSPHATASE"/>
    <property type="match status" value="1"/>
</dbReference>
<feature type="binding site" evidence="7">
    <location>
        <position position="203"/>
    </location>
    <ligand>
        <name>Mg(2+)</name>
        <dbReference type="ChEBI" id="CHEBI:18420"/>
        <label>1</label>
        <note>catalytic</note>
    </ligand>
</feature>
<dbReference type="AlphaFoldDB" id="A0A7D5XDD0"/>
<dbReference type="GO" id="GO:0006020">
    <property type="term" value="P:inositol metabolic process"/>
    <property type="evidence" value="ECO:0007669"/>
    <property type="project" value="TreeGrafter"/>
</dbReference>
<dbReference type="Gene3D" id="3.40.190.80">
    <property type="match status" value="1"/>
</dbReference>
<dbReference type="Proteomes" id="UP000510821">
    <property type="component" value="Chromosome"/>
</dbReference>
<evidence type="ECO:0000256" key="5">
    <source>
        <dbReference type="ARBA" id="ARBA00022801"/>
    </source>
</evidence>
<dbReference type="FunFam" id="3.30.540.10:FF:000003">
    <property type="entry name" value="Inositol-1-monophosphatase"/>
    <property type="match status" value="1"/>
</dbReference>
<feature type="binding site" evidence="7">
    <location>
        <position position="81"/>
    </location>
    <ligand>
        <name>Mg(2+)</name>
        <dbReference type="ChEBI" id="CHEBI:18420"/>
        <label>1</label>
        <note>catalytic</note>
    </ligand>
</feature>
<evidence type="ECO:0000313" key="8">
    <source>
        <dbReference type="EMBL" id="QLJ53231.1"/>
    </source>
</evidence>
<evidence type="ECO:0000256" key="6">
    <source>
        <dbReference type="ARBA" id="ARBA00022842"/>
    </source>
</evidence>
<dbReference type="GO" id="GO:0046872">
    <property type="term" value="F:metal ion binding"/>
    <property type="evidence" value="ECO:0007669"/>
    <property type="project" value="UniProtKB-KW"/>
</dbReference>
<feature type="binding site" evidence="7">
    <location>
        <position position="80"/>
    </location>
    <ligand>
        <name>Mg(2+)</name>
        <dbReference type="ChEBI" id="CHEBI:18420"/>
        <label>1</label>
        <note>catalytic</note>
    </ligand>
</feature>
<evidence type="ECO:0000256" key="3">
    <source>
        <dbReference type="ARBA" id="ARBA00013106"/>
    </source>
</evidence>
<dbReference type="Pfam" id="PF00459">
    <property type="entry name" value="Inositol_P"/>
    <property type="match status" value="1"/>
</dbReference>
<dbReference type="SUPFAM" id="SSF56655">
    <property type="entry name" value="Carbohydrate phosphatase"/>
    <property type="match status" value="1"/>
</dbReference>
<dbReference type="Gene3D" id="3.30.540.10">
    <property type="entry name" value="Fructose-1,6-Bisphosphatase, subunit A, domain 1"/>
    <property type="match status" value="1"/>
</dbReference>
<comment type="cofactor">
    <cofactor evidence="2 7">
        <name>Mg(2+)</name>
        <dbReference type="ChEBI" id="CHEBI:18420"/>
    </cofactor>
</comment>
<feature type="binding site" evidence="7">
    <location>
        <position position="78"/>
    </location>
    <ligand>
        <name>Mg(2+)</name>
        <dbReference type="ChEBI" id="CHEBI:18420"/>
        <label>1</label>
        <note>catalytic</note>
    </ligand>
</feature>
<evidence type="ECO:0000256" key="7">
    <source>
        <dbReference type="PIRSR" id="PIRSR600760-2"/>
    </source>
</evidence>
<dbReference type="InterPro" id="IPR020552">
    <property type="entry name" value="Inositol_monoPase_Li-sen"/>
</dbReference>
<keyword evidence="6 7" id="KW-0460">Magnesium</keyword>
<dbReference type="PRINTS" id="PR00378">
    <property type="entry name" value="LIIMPHPHTASE"/>
</dbReference>
<reference evidence="9" key="1">
    <citation type="submission" date="2020-07" db="EMBL/GenBank/DDBJ databases">
        <title>Metabolic diversity and evolutionary history of the archaeal phylum ###Micrarchaeota### uncovered from a freshwater lake metagenome.</title>
        <authorList>
            <person name="Kadnikov V.V."/>
            <person name="Savvichev A.S."/>
            <person name="Mardanov A.V."/>
            <person name="Beletsky A.V."/>
            <person name="Chupakov A.V."/>
            <person name="Kokryatskaya N.M."/>
            <person name="Pimenov N.V."/>
            <person name="Ravin N.V."/>
        </authorList>
    </citation>
    <scope>NUCLEOTIDE SEQUENCE [LARGE SCALE GENOMIC DNA]</scope>
</reference>
<name>A0A7D5XDD0_FERL1</name>
<accession>A0A7D5XDD0</accession>
<dbReference type="GO" id="GO:0008934">
    <property type="term" value="F:inositol monophosphate 1-phosphatase activity"/>
    <property type="evidence" value="ECO:0007669"/>
    <property type="project" value="InterPro"/>
</dbReference>
<dbReference type="GO" id="GO:0007165">
    <property type="term" value="P:signal transduction"/>
    <property type="evidence" value="ECO:0007669"/>
    <property type="project" value="TreeGrafter"/>
</dbReference>
<keyword evidence="4 7" id="KW-0479">Metal-binding</keyword>
<dbReference type="PROSITE" id="PS00630">
    <property type="entry name" value="IMP_2"/>
    <property type="match status" value="1"/>
</dbReference>
<dbReference type="PANTHER" id="PTHR20854:SF4">
    <property type="entry name" value="INOSITOL-1-MONOPHOSPHATASE-RELATED"/>
    <property type="match status" value="1"/>
</dbReference>
<dbReference type="PRINTS" id="PR00377">
    <property type="entry name" value="IMPHPHTASES"/>
</dbReference>
<dbReference type="CDD" id="cd01639">
    <property type="entry name" value="IMPase"/>
    <property type="match status" value="1"/>
</dbReference>
<organism evidence="8 9">
    <name type="scientific">Fermentimicrarchaeum limneticum</name>
    <dbReference type="NCBI Taxonomy" id="2795018"/>
    <lineage>
        <taxon>Archaea</taxon>
        <taxon>Candidatus Micrarchaeota</taxon>
        <taxon>Candidatus Fermentimicrarchaeales</taxon>
        <taxon>Candidatus Fermentimicrarchaeaceae</taxon>
        <taxon>Candidatus Fermentimicrarchaeum</taxon>
    </lineage>
</organism>
<dbReference type="InterPro" id="IPR033942">
    <property type="entry name" value="IMPase"/>
</dbReference>
<feature type="binding site" evidence="7">
    <location>
        <position position="62"/>
    </location>
    <ligand>
        <name>Mg(2+)</name>
        <dbReference type="ChEBI" id="CHEBI:18420"/>
        <label>1</label>
        <note>catalytic</note>
    </ligand>
</feature>
<dbReference type="EC" id="3.1.3.25" evidence="3"/>
<dbReference type="GO" id="GO:0046854">
    <property type="term" value="P:phosphatidylinositol phosphate biosynthetic process"/>
    <property type="evidence" value="ECO:0007669"/>
    <property type="project" value="InterPro"/>
</dbReference>
<dbReference type="KEGG" id="flt:Sv326_1056"/>
<protein>
    <recommendedName>
        <fullName evidence="3">inositol-phosphate phosphatase</fullName>
        <ecNumber evidence="3">3.1.3.25</ecNumber>
    </recommendedName>
</protein>
<evidence type="ECO:0000256" key="2">
    <source>
        <dbReference type="ARBA" id="ARBA00001946"/>
    </source>
</evidence>
<evidence type="ECO:0000313" key="9">
    <source>
        <dbReference type="Proteomes" id="UP000510821"/>
    </source>
</evidence>
<evidence type="ECO:0000256" key="1">
    <source>
        <dbReference type="ARBA" id="ARBA00001033"/>
    </source>
</evidence>
<gene>
    <name evidence="8" type="ORF">Sv326_1056</name>
</gene>
<dbReference type="InterPro" id="IPR020550">
    <property type="entry name" value="Inositol_monophosphatase_CS"/>
</dbReference>
<dbReference type="EMBL" id="CP058998">
    <property type="protein sequence ID" value="QLJ53231.1"/>
    <property type="molecule type" value="Genomic_DNA"/>
</dbReference>
<comment type="catalytic activity">
    <reaction evidence="1">
        <text>a myo-inositol phosphate + H2O = myo-inositol + phosphate</text>
        <dbReference type="Rhea" id="RHEA:24056"/>
        <dbReference type="ChEBI" id="CHEBI:15377"/>
        <dbReference type="ChEBI" id="CHEBI:17268"/>
        <dbReference type="ChEBI" id="CHEBI:43474"/>
        <dbReference type="ChEBI" id="CHEBI:84139"/>
        <dbReference type="EC" id="3.1.3.25"/>
    </reaction>
</comment>
<keyword evidence="5 8" id="KW-0378">Hydrolase</keyword>
<sequence>MMDFALKTAEKAGAIAMKHFRRCMKVSLKSKQDIVTTADTEVENLIRKEINKKFPNHGILAEETGGHHGESNYLWVIDPIDGTVNYAAGLPCFSISIGLAYRKQPLLGVIYDPYHNEFIYAENKKGAYLNGRRARVGNENKLINCIVATDLGHERSRHIVKRVKALLPVSRAVRIMGSASIGLADVALDRVQAYIHNDIQPWDAAAACVIIKEAGGEVINFKGKPWGLFDRTIIASNKSLSRKLLKYVEK</sequence>
<proteinExistence type="predicted"/>
<evidence type="ECO:0000256" key="4">
    <source>
        <dbReference type="ARBA" id="ARBA00022723"/>
    </source>
</evidence>